<accession>A0A6C0HSM8</accession>
<feature type="domain" description="DUF5899" evidence="2">
    <location>
        <begin position="184"/>
        <end position="287"/>
    </location>
</feature>
<dbReference type="AlphaFoldDB" id="A0A6C0HSM8"/>
<evidence type="ECO:0000256" key="1">
    <source>
        <dbReference type="SAM" id="MobiDB-lite"/>
    </source>
</evidence>
<dbReference type="InterPro" id="IPR045418">
    <property type="entry name" value="P2_DUF5899"/>
</dbReference>
<proteinExistence type="predicted"/>
<dbReference type="Pfam" id="PF19251">
    <property type="entry name" value="DUF5899"/>
    <property type="match status" value="1"/>
</dbReference>
<feature type="compositionally biased region" description="Polar residues" evidence="1">
    <location>
        <begin position="59"/>
        <end position="73"/>
    </location>
</feature>
<name>A0A6C0HSM8_9ZZZZ</name>
<organism evidence="3">
    <name type="scientific">viral metagenome</name>
    <dbReference type="NCBI Taxonomy" id="1070528"/>
    <lineage>
        <taxon>unclassified sequences</taxon>
        <taxon>metagenomes</taxon>
        <taxon>organismal metagenomes</taxon>
    </lineage>
</organism>
<evidence type="ECO:0000313" key="3">
    <source>
        <dbReference type="EMBL" id="QHT83681.1"/>
    </source>
</evidence>
<feature type="region of interest" description="Disordered" evidence="1">
    <location>
        <begin position="51"/>
        <end position="73"/>
    </location>
</feature>
<protein>
    <recommendedName>
        <fullName evidence="2">DUF5899 domain-containing protein</fullName>
    </recommendedName>
</protein>
<reference evidence="3" key="1">
    <citation type="journal article" date="2020" name="Nature">
        <title>Giant virus diversity and host interactions through global metagenomics.</title>
        <authorList>
            <person name="Schulz F."/>
            <person name="Roux S."/>
            <person name="Paez-Espino D."/>
            <person name="Jungbluth S."/>
            <person name="Walsh D.A."/>
            <person name="Denef V.J."/>
            <person name="McMahon K.D."/>
            <person name="Konstantinidis K.T."/>
            <person name="Eloe-Fadrosh E.A."/>
            <person name="Kyrpides N.C."/>
            <person name="Woyke T."/>
        </authorList>
    </citation>
    <scope>NUCLEOTIDE SEQUENCE</scope>
    <source>
        <strain evidence="3">GVMAG-M-3300023184-168</strain>
    </source>
</reference>
<dbReference type="EMBL" id="MN740010">
    <property type="protein sequence ID" value="QHT83681.1"/>
    <property type="molecule type" value="Genomic_DNA"/>
</dbReference>
<evidence type="ECO:0000259" key="2">
    <source>
        <dbReference type="Pfam" id="PF19251"/>
    </source>
</evidence>
<sequence>MELVIPGVALGLLYVVTNQNKKNNKEPFESSQLPNTDIPNMNYPSEYPVTSPELDKTSELSTNNRYDNTNGTYTDKYFNPNMADSVFPASNMSNGSLGGSSQFYSLTGDKVDSSYFKHNNMVPYFGSNLKTRIADENVNEGLLDSYSGSGSQTIIKTEQSPLFSPNENMQWAYGAPNQSDFYQSRVNPSLRMANVKPFEEEHVAPGLGLGYGTDGAGGYNSGMLARESWLDKTADQLRVDNKPKATGLSLLGHEGPADSMIKRIATQEQMGIMEKNRPETSYAWDTRDETGDIGRLMPGGGAEKGQTLRAIPIERFVSRPETAISYSGIAGSSTESSYLPGEYMPSHSQQLGDLPIGVANANGRGYANDADYGIKSKMAYPNNRCVNKQQPGGEDYYGIVGGGMGAVIAPLLDMLRPNRKSNVIGTLRPYQNPGTTVSNSYVFNPNDRPNVTIRETTEGSKGHLNINAPQLGGYQVTDQQVAYTNRNEVGVYGYVGGSSAGERGRKMTSYEANYNQRNNDLKSSTIHEHMVQGNMSLMNGDINMRQVSRDNMLKNDRAVIGAMPSQIPDASIIGKASGTTNQLYSNINLDRNTPDITKMLNSNPYVVDYRSAL</sequence>